<accession>A0A1B1KH43</accession>
<keyword evidence="2" id="KW-0614">Plasmid</keyword>
<feature type="region of interest" description="Disordered" evidence="1">
    <location>
        <begin position="1"/>
        <end position="25"/>
    </location>
</feature>
<geneLocation type="plasmid" evidence="3">
    <name>pr1cp1</name>
</geneLocation>
<sequence>MRHTNAPATDDEGLITTIRRGGGQRPWAAADHFGATGRKDNGEKFAFTDVPAVLDRLRIWRFIALQEYAMIRGRGADG</sequence>
<dbReference type="Proteomes" id="UP000186108">
    <property type="component" value="Plasmid pR1CP1"/>
</dbReference>
<dbReference type="EMBL" id="CP009112">
    <property type="protein sequence ID" value="ANS31890.1"/>
    <property type="molecule type" value="Genomic_DNA"/>
</dbReference>
<reference evidence="2 3" key="1">
    <citation type="submission" date="2014-07" db="EMBL/GenBank/DDBJ databases">
        <authorList>
            <person name="Zhang J.E."/>
            <person name="Yang H."/>
            <person name="Guo J."/>
            <person name="Deng Z."/>
            <person name="Luo H."/>
            <person name="Luo M."/>
            <person name="Zhao B."/>
        </authorList>
    </citation>
    <scope>NUCLEOTIDE SEQUENCE [LARGE SCALE GENOMIC DNA]</scope>
    <source>
        <strain evidence="2 3">1CP</strain>
        <plasmid evidence="3">Plasmid pr1cp1</plasmid>
    </source>
</reference>
<evidence type="ECO:0000313" key="2">
    <source>
        <dbReference type="EMBL" id="ANS31890.1"/>
    </source>
</evidence>
<gene>
    <name evidence="2" type="ORF">R1CP_36420</name>
</gene>
<dbReference type="AlphaFoldDB" id="A0A1B1KH43"/>
<name>A0A1B1KH43_RHOOP</name>
<protein>
    <submittedName>
        <fullName evidence="2">Uncharacterized protein</fullName>
    </submittedName>
</protein>
<organism evidence="2 3">
    <name type="scientific">Rhodococcus opacus</name>
    <name type="common">Nocardia opaca</name>
    <dbReference type="NCBI Taxonomy" id="37919"/>
    <lineage>
        <taxon>Bacteria</taxon>
        <taxon>Bacillati</taxon>
        <taxon>Actinomycetota</taxon>
        <taxon>Actinomycetes</taxon>
        <taxon>Mycobacteriales</taxon>
        <taxon>Nocardiaceae</taxon>
        <taxon>Rhodococcus</taxon>
    </lineage>
</organism>
<evidence type="ECO:0000313" key="3">
    <source>
        <dbReference type="Proteomes" id="UP000186108"/>
    </source>
</evidence>
<proteinExistence type="predicted"/>
<evidence type="ECO:0000256" key="1">
    <source>
        <dbReference type="SAM" id="MobiDB-lite"/>
    </source>
</evidence>